<feature type="domain" description="Metallo-beta-lactamase" evidence="1">
    <location>
        <begin position="34"/>
        <end position="206"/>
    </location>
</feature>
<name>A0ABW5CAV2_9PROT</name>
<dbReference type="PANTHER" id="PTHR42663:SF6">
    <property type="entry name" value="HYDROLASE C777.06C-RELATED"/>
    <property type="match status" value="1"/>
</dbReference>
<reference evidence="3" key="1">
    <citation type="journal article" date="2019" name="Int. J. Syst. Evol. Microbiol.">
        <title>The Global Catalogue of Microorganisms (GCM) 10K type strain sequencing project: providing services to taxonomists for standard genome sequencing and annotation.</title>
        <authorList>
            <consortium name="The Broad Institute Genomics Platform"/>
            <consortium name="The Broad Institute Genome Sequencing Center for Infectious Disease"/>
            <person name="Wu L."/>
            <person name="Ma J."/>
        </authorList>
    </citation>
    <scope>NUCLEOTIDE SEQUENCE [LARGE SCALE GENOMIC DNA]</scope>
    <source>
        <strain evidence="3">KCTC 15012</strain>
    </source>
</reference>
<dbReference type="EMBL" id="JBHUIY010000015">
    <property type="protein sequence ID" value="MFD2234001.1"/>
    <property type="molecule type" value="Genomic_DNA"/>
</dbReference>
<protein>
    <submittedName>
        <fullName evidence="2">MBL fold metallo-hydrolase</fullName>
    </submittedName>
</protein>
<dbReference type="PANTHER" id="PTHR42663">
    <property type="entry name" value="HYDROLASE C777.06C-RELATED-RELATED"/>
    <property type="match status" value="1"/>
</dbReference>
<dbReference type="SMART" id="SM00849">
    <property type="entry name" value="Lactamase_B"/>
    <property type="match status" value="1"/>
</dbReference>
<dbReference type="Proteomes" id="UP001597296">
    <property type="component" value="Unassembled WGS sequence"/>
</dbReference>
<dbReference type="Pfam" id="PF12706">
    <property type="entry name" value="Lactamase_B_2"/>
    <property type="match status" value="1"/>
</dbReference>
<comment type="caution">
    <text evidence="2">The sequence shown here is derived from an EMBL/GenBank/DDBJ whole genome shotgun (WGS) entry which is preliminary data.</text>
</comment>
<dbReference type="Gene3D" id="3.60.15.10">
    <property type="entry name" value="Ribonuclease Z/Hydroxyacylglutathione hydrolase-like"/>
    <property type="match status" value="1"/>
</dbReference>
<dbReference type="SUPFAM" id="SSF56281">
    <property type="entry name" value="Metallo-hydrolase/oxidoreductase"/>
    <property type="match status" value="1"/>
</dbReference>
<dbReference type="CDD" id="cd16279">
    <property type="entry name" value="metallo-hydrolase-like_MBL-fold"/>
    <property type="match status" value="1"/>
</dbReference>
<dbReference type="InterPro" id="IPR001279">
    <property type="entry name" value="Metallo-B-lactamas"/>
</dbReference>
<sequence length="261" mass="28840">MRITILGCGGAAGVPGISAGWGRCDPNEDRNRRRRAAILVESAAGTRLLVDTPPDLRAQLLDAGVRRLDAVVWTHDHADHLHGLDDLREINRVTRAFLPAWGSAEMLATARERFGYAFEPLDPGYQGVIYRPMLEPRIVAGPFEVGNLTVRPIDQDHGYCRSLGLRIGDAAYCTDVVEFPEESLPALEGLDLLIVGCLVDEPHPTHADVGKVLAWVERFRPRRTVLTHMGSRLDYQTLRRRLPPGVEPAHDGMVLELPDPA</sequence>
<dbReference type="InterPro" id="IPR036866">
    <property type="entry name" value="RibonucZ/Hydroxyglut_hydro"/>
</dbReference>
<dbReference type="RefSeq" id="WP_377315900.1">
    <property type="nucleotide sequence ID" value="NZ_JBHUIY010000015.1"/>
</dbReference>
<accession>A0ABW5CAV2</accession>
<keyword evidence="3" id="KW-1185">Reference proteome</keyword>
<evidence type="ECO:0000259" key="1">
    <source>
        <dbReference type="SMART" id="SM00849"/>
    </source>
</evidence>
<gene>
    <name evidence="2" type="ORF">ACFSNB_09300</name>
</gene>
<organism evidence="2 3">
    <name type="scientific">Phaeospirillum tilakii</name>
    <dbReference type="NCBI Taxonomy" id="741673"/>
    <lineage>
        <taxon>Bacteria</taxon>
        <taxon>Pseudomonadati</taxon>
        <taxon>Pseudomonadota</taxon>
        <taxon>Alphaproteobacteria</taxon>
        <taxon>Rhodospirillales</taxon>
        <taxon>Rhodospirillaceae</taxon>
        <taxon>Phaeospirillum</taxon>
    </lineage>
</organism>
<evidence type="ECO:0000313" key="2">
    <source>
        <dbReference type="EMBL" id="MFD2234001.1"/>
    </source>
</evidence>
<proteinExistence type="predicted"/>
<evidence type="ECO:0000313" key="3">
    <source>
        <dbReference type="Proteomes" id="UP001597296"/>
    </source>
</evidence>